<reference evidence="3" key="1">
    <citation type="journal article" date="2019" name="Int. J. Syst. Evol. Microbiol.">
        <title>The Global Catalogue of Microorganisms (GCM) 10K type strain sequencing project: providing services to taxonomists for standard genome sequencing and annotation.</title>
        <authorList>
            <consortium name="The Broad Institute Genomics Platform"/>
            <consortium name="The Broad Institute Genome Sequencing Center for Infectious Disease"/>
            <person name="Wu L."/>
            <person name="Ma J."/>
        </authorList>
    </citation>
    <scope>NUCLEOTIDE SEQUENCE [LARGE SCALE GENOMIC DNA]</scope>
    <source>
        <strain evidence="3">CGMCC 1.15111</strain>
    </source>
</reference>
<name>A0ABQ3I763_9BACT</name>
<protein>
    <recommendedName>
        <fullName evidence="4">AsmA-like C-terminal domain-containing protein</fullName>
    </recommendedName>
</protein>
<dbReference type="Proteomes" id="UP000658258">
    <property type="component" value="Unassembled WGS sequence"/>
</dbReference>
<organism evidence="2 3">
    <name type="scientific">Roseivirga thermotolerans</name>
    <dbReference type="NCBI Taxonomy" id="1758176"/>
    <lineage>
        <taxon>Bacteria</taxon>
        <taxon>Pseudomonadati</taxon>
        <taxon>Bacteroidota</taxon>
        <taxon>Cytophagia</taxon>
        <taxon>Cytophagales</taxon>
        <taxon>Roseivirgaceae</taxon>
        <taxon>Roseivirga</taxon>
    </lineage>
</organism>
<keyword evidence="3" id="KW-1185">Reference proteome</keyword>
<feature type="transmembrane region" description="Helical" evidence="1">
    <location>
        <begin position="12"/>
        <end position="31"/>
    </location>
</feature>
<evidence type="ECO:0000313" key="2">
    <source>
        <dbReference type="EMBL" id="GHE70602.1"/>
    </source>
</evidence>
<evidence type="ECO:0008006" key="4">
    <source>
        <dbReference type="Google" id="ProtNLM"/>
    </source>
</evidence>
<proteinExistence type="predicted"/>
<accession>A0ABQ3I763</accession>
<comment type="caution">
    <text evidence="2">The sequence shown here is derived from an EMBL/GenBank/DDBJ whole genome shotgun (WGS) entry which is preliminary data.</text>
</comment>
<sequence>MRKTLKRIGISLLIIVGLLVIFATFFLKGIVNNQLKKEIKTTFGGFYTLTFQKSATSLSTSGFNVQYQGVTFRSDTSSHSVGSLHPPLFFKAEKLDVLEINVFELLFGSTIKTGRIEIDRPEMIFFVTDDSKAKTNHTEKETSQPIRHIVVGKLNIKEGKASFLADRNHRDTLGTGQQLDLTIENLNLNIESNLNFLHSATLDQFKLALKKLKMKPRDGQYSYSIDQMHFDYQKEVLRCLGLSMEPQGNPVQMAAHSKYRRSVFQITTDSMVYHSDNFRTLKNRQSIDGSSLKLYKPRVTIHRHKSLPLNENQYKRLFHESLLALPLEVELDSVQIIDGHIDYRIYSNEVQPGNLVLSRLNALIAPINTRQRTTIQAQFNGRFMNASAFWLQLNLPLSTPEKHSYNGEIESMKFTALNPLIANLTRVQMENGTLEHIAFSGTGGTLLNQGQMTLRYSDFKFSLTNRANDKRWLQSGLGNLLVRGSNKTDKQGEPLTISYSYKRPPYKDHLDLYAGGLIDGFAQGVLPKLIYQLVMQD</sequence>
<evidence type="ECO:0000313" key="3">
    <source>
        <dbReference type="Proteomes" id="UP000658258"/>
    </source>
</evidence>
<dbReference type="RefSeq" id="WP_189630902.1">
    <property type="nucleotide sequence ID" value="NZ_BNAG01000004.1"/>
</dbReference>
<keyword evidence="1" id="KW-1133">Transmembrane helix</keyword>
<keyword evidence="1" id="KW-0472">Membrane</keyword>
<keyword evidence="1" id="KW-0812">Transmembrane</keyword>
<dbReference type="EMBL" id="BNAG01000004">
    <property type="protein sequence ID" value="GHE70602.1"/>
    <property type="molecule type" value="Genomic_DNA"/>
</dbReference>
<gene>
    <name evidence="2" type="ORF">GCM10011340_27880</name>
</gene>
<evidence type="ECO:0000256" key="1">
    <source>
        <dbReference type="SAM" id="Phobius"/>
    </source>
</evidence>